<evidence type="ECO:0000256" key="2">
    <source>
        <dbReference type="ARBA" id="ARBA00023276"/>
    </source>
</evidence>
<evidence type="ECO:0000313" key="4">
    <source>
        <dbReference type="EMBL" id="MDZ5455142.1"/>
    </source>
</evidence>
<comment type="caution">
    <text evidence="4">The sequence shown here is derived from an EMBL/GenBank/DDBJ whole genome shotgun (WGS) entry which is preliminary data.</text>
</comment>
<reference evidence="4 5" key="1">
    <citation type="submission" date="2023-11" db="EMBL/GenBank/DDBJ databases">
        <title>Draft genome of Azohydromonas lata strain H1 (DSM1123), a polyhydroxyalkanoate producer.</title>
        <authorList>
            <person name="Traversa D."/>
            <person name="D'Addabbo P."/>
            <person name="Pazzani C."/>
            <person name="Manzari C."/>
            <person name="Chiara M."/>
            <person name="Scrascia M."/>
        </authorList>
    </citation>
    <scope>NUCLEOTIDE SEQUENCE [LARGE SCALE GENOMIC DNA]</scope>
    <source>
        <strain evidence="4 5">H1</strain>
        <plasmid evidence="4">unnamed</plasmid>
    </source>
</reference>
<dbReference type="Proteomes" id="UP001293718">
    <property type="component" value="Unassembled WGS sequence"/>
</dbReference>
<organism evidence="4 5">
    <name type="scientific">Azohydromonas lata</name>
    <dbReference type="NCBI Taxonomy" id="45677"/>
    <lineage>
        <taxon>Bacteria</taxon>
        <taxon>Pseudomonadati</taxon>
        <taxon>Pseudomonadota</taxon>
        <taxon>Betaproteobacteria</taxon>
        <taxon>Burkholderiales</taxon>
        <taxon>Sphaerotilaceae</taxon>
        <taxon>Azohydromonas</taxon>
    </lineage>
</organism>
<protein>
    <submittedName>
        <fullName evidence="4">YCF48-related protein</fullName>
    </submittedName>
</protein>
<dbReference type="EMBL" id="JAXOJX010000001">
    <property type="protein sequence ID" value="MDZ5455142.1"/>
    <property type="molecule type" value="Genomic_DNA"/>
</dbReference>
<feature type="domain" description="Photosynthesis system II assembly factor Ycf48/Hcf136-like" evidence="3">
    <location>
        <begin position="124"/>
        <end position="245"/>
    </location>
</feature>
<keyword evidence="4" id="KW-0614">Plasmid</keyword>
<evidence type="ECO:0000313" key="5">
    <source>
        <dbReference type="Proteomes" id="UP001293718"/>
    </source>
</evidence>
<dbReference type="PANTHER" id="PTHR47199:SF2">
    <property type="entry name" value="PHOTOSYSTEM II STABILITY_ASSEMBLY FACTOR HCF136, CHLOROPLASTIC"/>
    <property type="match status" value="1"/>
</dbReference>
<dbReference type="InterPro" id="IPR015943">
    <property type="entry name" value="WD40/YVTN_repeat-like_dom_sf"/>
</dbReference>
<accession>A0ABU5I7S5</accession>
<keyword evidence="1" id="KW-0602">Photosynthesis</keyword>
<name>A0ABU5I7S5_9BURK</name>
<feature type="domain" description="Photosynthesis system II assembly factor Ycf48/Hcf136-like" evidence="3">
    <location>
        <begin position="15"/>
        <end position="75"/>
    </location>
</feature>
<sequence length="320" mass="34138">MVSSLARRGDRLVGVGPRGLVLLSVDGGGSWKQVPAPVSADLVSVKFAAGDTVWAVGHDAVALRSVDAGATWERVLDGRSVLKLLRSTYGSAAQAGDARAKGMLDEFDRAMEQSATPGVLPAPFLDVWFGANGEGYLVGAFGLILRTADHGKTWAPWIEHVDNDSRFHLYGVSGTAERLYVAGEQGLLLRLDRQQGRFVKVDTPYKGTYFGIDVQPGRLLAYGLRGNVYLSRNDGQQWDKVDTGIDAHIVAAVNAGDDRVLLVSQAGHVLALKPGSLKVQPLQVPFTSEVLSAVAAGSKSLVFGQINGIRVVELMGYSLQ</sequence>
<dbReference type="PANTHER" id="PTHR47199">
    <property type="entry name" value="PHOTOSYSTEM II STABILITY/ASSEMBLY FACTOR HCF136, CHLOROPLASTIC"/>
    <property type="match status" value="1"/>
</dbReference>
<keyword evidence="2" id="KW-0604">Photosystem II</keyword>
<gene>
    <name evidence="4" type="ORF">SM757_01005</name>
</gene>
<dbReference type="InterPro" id="IPR028203">
    <property type="entry name" value="PSII_CF48-like_dom"/>
</dbReference>
<keyword evidence="5" id="KW-1185">Reference proteome</keyword>
<dbReference type="RefSeq" id="WP_322464193.1">
    <property type="nucleotide sequence ID" value="NZ_JAXOJX010000001.1"/>
</dbReference>
<proteinExistence type="predicted"/>
<dbReference type="InterPro" id="IPR036278">
    <property type="entry name" value="Sialidase_sf"/>
</dbReference>
<dbReference type="Pfam" id="PF14870">
    <property type="entry name" value="PSII_BNR"/>
    <property type="match status" value="2"/>
</dbReference>
<dbReference type="SUPFAM" id="SSF50939">
    <property type="entry name" value="Sialidases"/>
    <property type="match status" value="1"/>
</dbReference>
<evidence type="ECO:0000259" key="3">
    <source>
        <dbReference type="Pfam" id="PF14870"/>
    </source>
</evidence>
<dbReference type="Gene3D" id="2.130.10.10">
    <property type="entry name" value="YVTN repeat-like/Quinoprotein amine dehydrogenase"/>
    <property type="match status" value="2"/>
</dbReference>
<geneLocation type="plasmid" evidence="4">
    <name>unnamed</name>
</geneLocation>
<evidence type="ECO:0000256" key="1">
    <source>
        <dbReference type="ARBA" id="ARBA00022531"/>
    </source>
</evidence>